<protein>
    <submittedName>
        <fullName evidence="1">Uncharacterized protein</fullName>
    </submittedName>
</protein>
<evidence type="ECO:0000313" key="1">
    <source>
        <dbReference type="EMBL" id="ERM82479.1"/>
    </source>
</evidence>
<dbReference type="AlphaFoldDB" id="U5BY39"/>
<evidence type="ECO:0000313" key="2">
    <source>
        <dbReference type="Proteomes" id="UP000016843"/>
    </source>
</evidence>
<comment type="caution">
    <text evidence="1">The sequence shown here is derived from an EMBL/GenBank/DDBJ whole genome shotgun (WGS) entry which is preliminary data.</text>
</comment>
<accession>U5BY39</accession>
<keyword evidence="2" id="KW-1185">Reference proteome</keyword>
<sequence length="30" mass="3459">MDFLLKICAGSLRIQLIFDYLESETNKSIP</sequence>
<reference evidence="1 2" key="1">
    <citation type="journal article" date="2013" name="Genome Announc.">
        <title>Draft Genome Sequence of the Psychrophilic and Alkaliphilic Rhodonellum psychrophilum Strain GCM71T.</title>
        <authorList>
            <person name="Hauptmann A.L."/>
            <person name="Glaring M.A."/>
            <person name="Hallin P.F."/>
            <person name="Prieme A."/>
            <person name="Stougaard P."/>
        </authorList>
    </citation>
    <scope>NUCLEOTIDE SEQUENCE [LARGE SCALE GENOMIC DNA]</scope>
    <source>
        <strain evidence="1 2">GCM71</strain>
    </source>
</reference>
<proteinExistence type="predicted"/>
<name>U5BY39_9BACT</name>
<organism evidence="1 2">
    <name type="scientific">Rhodonellum psychrophilum GCM71 = DSM 17998</name>
    <dbReference type="NCBI Taxonomy" id="1123057"/>
    <lineage>
        <taxon>Bacteria</taxon>
        <taxon>Pseudomonadati</taxon>
        <taxon>Bacteroidota</taxon>
        <taxon>Cytophagia</taxon>
        <taxon>Cytophagales</taxon>
        <taxon>Cytophagaceae</taxon>
        <taxon>Rhodonellum</taxon>
    </lineage>
</organism>
<dbReference type="Proteomes" id="UP000016843">
    <property type="component" value="Unassembled WGS sequence"/>
</dbReference>
<gene>
    <name evidence="1" type="ORF">P872_17800</name>
</gene>
<dbReference type="EMBL" id="AWXR01000026">
    <property type="protein sequence ID" value="ERM82479.1"/>
    <property type="molecule type" value="Genomic_DNA"/>
</dbReference>